<accession>A0A3A3G9A4</accession>
<dbReference type="InterPro" id="IPR011009">
    <property type="entry name" value="Kinase-like_dom_sf"/>
</dbReference>
<proteinExistence type="predicted"/>
<organism evidence="2 3">
    <name type="scientific">Noviherbaspirillum sedimenti</name>
    <dbReference type="NCBI Taxonomy" id="2320865"/>
    <lineage>
        <taxon>Bacteria</taxon>
        <taxon>Pseudomonadati</taxon>
        <taxon>Pseudomonadota</taxon>
        <taxon>Betaproteobacteria</taxon>
        <taxon>Burkholderiales</taxon>
        <taxon>Oxalobacteraceae</taxon>
        <taxon>Noviherbaspirillum</taxon>
    </lineage>
</organism>
<dbReference type="PANTHER" id="PTHR11012">
    <property type="entry name" value="PROTEIN KINASE-LIKE DOMAIN-CONTAINING"/>
    <property type="match status" value="1"/>
</dbReference>
<dbReference type="Pfam" id="PF01636">
    <property type="entry name" value="APH"/>
    <property type="match status" value="1"/>
</dbReference>
<gene>
    <name evidence="2" type="ORF">D3878_17450</name>
</gene>
<feature type="domain" description="CHK kinase-like" evidence="1">
    <location>
        <begin position="143"/>
        <end position="322"/>
    </location>
</feature>
<evidence type="ECO:0000313" key="2">
    <source>
        <dbReference type="EMBL" id="RJG03152.1"/>
    </source>
</evidence>
<evidence type="ECO:0000313" key="3">
    <source>
        <dbReference type="Proteomes" id="UP000266327"/>
    </source>
</evidence>
<dbReference type="OrthoDB" id="3806873at2"/>
<comment type="caution">
    <text evidence="2">The sequence shown here is derived from an EMBL/GenBank/DDBJ whole genome shotgun (WGS) entry which is preliminary data.</text>
</comment>
<dbReference type="SUPFAM" id="SSF56112">
    <property type="entry name" value="Protein kinase-like (PK-like)"/>
    <property type="match status" value="1"/>
</dbReference>
<evidence type="ECO:0000259" key="1">
    <source>
        <dbReference type="SMART" id="SM00587"/>
    </source>
</evidence>
<dbReference type="RefSeq" id="WP_119786651.1">
    <property type="nucleotide sequence ID" value="NZ_QYUQ01000002.1"/>
</dbReference>
<protein>
    <submittedName>
        <fullName evidence="2">Aminoglycoside phosphotransferase family protein</fullName>
    </submittedName>
</protein>
<dbReference type="InterPro" id="IPR002575">
    <property type="entry name" value="Aminoglycoside_PTrfase"/>
</dbReference>
<keyword evidence="2" id="KW-0808">Transferase</keyword>
<sequence>MTTIVEQIRAAYELDQKRNIEAVEASDLPLSYEAITDRWLTNVLCRNHPEARVIEHTLGEQDSGSSNRRRIKVQYNKAGQDAGLPTALFCKASHELSNRIVMGVAGAANAEVVFYNKIRPLLDIEAPGPIFANFDPKSFNSIILLEDLTDSVQSFCSHKTEVTRARAESQIRLMAKFHGRFHESPELKTVLTEFGTWPEFFRKTLDYGMKEGSNQGFLDAESVIPARLYKRFDEIWPATLASVEKHQQLPLTLMHGDVHLKNWYIAGNGEMGLSDWQCCTRGHWSRDLAYAIATALTVENRRAWEKDLVRLYLEKLAEAGGPVVTFDEAWVLYRQQLLSVLTWWTITLCPAPGMPDMQPRDITLEFIRRISIAMDDLDSLGVTA</sequence>
<dbReference type="AlphaFoldDB" id="A0A3A3G9A4"/>
<dbReference type="Gene3D" id="3.90.1200.10">
    <property type="match status" value="1"/>
</dbReference>
<dbReference type="InterPro" id="IPR015897">
    <property type="entry name" value="CHK_kinase-like"/>
</dbReference>
<reference evidence="3" key="1">
    <citation type="submission" date="2018-09" db="EMBL/GenBank/DDBJ databases">
        <authorList>
            <person name="Zhu H."/>
        </authorList>
    </citation>
    <scope>NUCLEOTIDE SEQUENCE [LARGE SCALE GENOMIC DNA]</scope>
    <source>
        <strain evidence="3">K1S02-23</strain>
    </source>
</reference>
<name>A0A3A3G9A4_9BURK</name>
<dbReference type="SMART" id="SM00587">
    <property type="entry name" value="CHK"/>
    <property type="match status" value="1"/>
</dbReference>
<dbReference type="PANTHER" id="PTHR11012:SF30">
    <property type="entry name" value="PROTEIN KINASE-LIKE DOMAIN-CONTAINING"/>
    <property type="match status" value="1"/>
</dbReference>
<keyword evidence="3" id="KW-1185">Reference proteome</keyword>
<dbReference type="EMBL" id="QYUQ01000002">
    <property type="protein sequence ID" value="RJG03152.1"/>
    <property type="molecule type" value="Genomic_DNA"/>
</dbReference>
<dbReference type="GO" id="GO:0016740">
    <property type="term" value="F:transferase activity"/>
    <property type="evidence" value="ECO:0007669"/>
    <property type="project" value="UniProtKB-KW"/>
</dbReference>
<dbReference type="Proteomes" id="UP000266327">
    <property type="component" value="Unassembled WGS sequence"/>
</dbReference>